<keyword evidence="2" id="KW-1185">Reference proteome</keyword>
<accession>A0ABN3V856</accession>
<comment type="caution">
    <text evidence="1">The sequence shown here is derived from an EMBL/GenBank/DDBJ whole genome shotgun (WGS) entry which is preliminary data.</text>
</comment>
<dbReference type="EMBL" id="BAAAUX010000009">
    <property type="protein sequence ID" value="GAA2783037.1"/>
    <property type="molecule type" value="Genomic_DNA"/>
</dbReference>
<gene>
    <name evidence="1" type="ORF">GCM10010470_16260</name>
</gene>
<proteinExistence type="predicted"/>
<dbReference type="Proteomes" id="UP001500979">
    <property type="component" value="Unassembled WGS sequence"/>
</dbReference>
<dbReference type="RefSeq" id="WP_344678856.1">
    <property type="nucleotide sequence ID" value="NZ_BAAAUX010000009.1"/>
</dbReference>
<organism evidence="1 2">
    <name type="scientific">Saccharopolyspora taberi</name>
    <dbReference type="NCBI Taxonomy" id="60895"/>
    <lineage>
        <taxon>Bacteria</taxon>
        <taxon>Bacillati</taxon>
        <taxon>Actinomycetota</taxon>
        <taxon>Actinomycetes</taxon>
        <taxon>Pseudonocardiales</taxon>
        <taxon>Pseudonocardiaceae</taxon>
        <taxon>Saccharopolyspora</taxon>
    </lineage>
</organism>
<sequence length="164" mass="18279">MHNGRDPYLRRELLSGALAAFLEAFDVSEPQCARRGARLDCAEALGLAGLLADLGYLDLARRWLGRHRHDCTRPACRDEAAEQLMLWEICAVITERAVEADDPAQPQWRVAVHRDLTTWVTVRAADAGTARAKALHRADYGDGDVRMYGLSWPSTERLTGADQH</sequence>
<evidence type="ECO:0000313" key="1">
    <source>
        <dbReference type="EMBL" id="GAA2783037.1"/>
    </source>
</evidence>
<evidence type="ECO:0000313" key="2">
    <source>
        <dbReference type="Proteomes" id="UP001500979"/>
    </source>
</evidence>
<reference evidence="1 2" key="1">
    <citation type="journal article" date="2019" name="Int. J. Syst. Evol. Microbiol.">
        <title>The Global Catalogue of Microorganisms (GCM) 10K type strain sequencing project: providing services to taxonomists for standard genome sequencing and annotation.</title>
        <authorList>
            <consortium name="The Broad Institute Genomics Platform"/>
            <consortium name="The Broad Institute Genome Sequencing Center for Infectious Disease"/>
            <person name="Wu L."/>
            <person name="Ma J."/>
        </authorList>
    </citation>
    <scope>NUCLEOTIDE SEQUENCE [LARGE SCALE GENOMIC DNA]</scope>
    <source>
        <strain evidence="1 2">JCM 9383</strain>
    </source>
</reference>
<protein>
    <submittedName>
        <fullName evidence="1">Uncharacterized protein</fullName>
    </submittedName>
</protein>
<name>A0ABN3V856_9PSEU</name>